<organism evidence="4 5">
    <name type="scientific">Phaeodactylum tricornutum (strain CCAP 1055/1)</name>
    <dbReference type="NCBI Taxonomy" id="556484"/>
    <lineage>
        <taxon>Eukaryota</taxon>
        <taxon>Sar</taxon>
        <taxon>Stramenopiles</taxon>
        <taxon>Ochrophyta</taxon>
        <taxon>Bacillariophyta</taxon>
        <taxon>Bacillariophyceae</taxon>
        <taxon>Bacillariophycidae</taxon>
        <taxon>Naviculales</taxon>
        <taxon>Phaeodactylaceae</taxon>
        <taxon>Phaeodactylum</taxon>
    </lineage>
</organism>
<evidence type="ECO:0000313" key="4">
    <source>
        <dbReference type="EMBL" id="ACI65942.1"/>
    </source>
</evidence>
<dbReference type="InParanoid" id="B5Y5H7"/>
<evidence type="ECO:0000256" key="2">
    <source>
        <dbReference type="SAM" id="Coils"/>
    </source>
</evidence>
<feature type="compositionally biased region" description="Polar residues" evidence="3">
    <location>
        <begin position="393"/>
        <end position="402"/>
    </location>
</feature>
<feature type="compositionally biased region" description="Polar residues" evidence="3">
    <location>
        <begin position="844"/>
        <end position="857"/>
    </location>
</feature>
<evidence type="ECO:0000313" key="5">
    <source>
        <dbReference type="Proteomes" id="UP000000759"/>
    </source>
</evidence>
<feature type="coiled-coil region" evidence="2">
    <location>
        <begin position="204"/>
        <end position="336"/>
    </location>
</feature>
<protein>
    <submittedName>
        <fullName evidence="4">Uncharacterized protein</fullName>
    </submittedName>
</protein>
<dbReference type="AlphaFoldDB" id="B5Y5H7"/>
<dbReference type="PANTHER" id="PTHR32083">
    <property type="entry name" value="CILIA AND FLAGELLA-ASSOCIATED PROTEIN 58-RELATED"/>
    <property type="match status" value="1"/>
</dbReference>
<dbReference type="RefSeq" id="XP_002186472.1">
    <property type="nucleotide sequence ID" value="XM_002186436.1"/>
</dbReference>
<dbReference type="HOGENOM" id="CLU_321978_0_0_1"/>
<dbReference type="OrthoDB" id="49639at2759"/>
<keyword evidence="5" id="KW-1185">Reference proteome</keyword>
<name>B5Y5H7_PHATC</name>
<evidence type="ECO:0000256" key="3">
    <source>
        <dbReference type="SAM" id="MobiDB-lite"/>
    </source>
</evidence>
<dbReference type="KEGG" id="pti:PHATR_33512"/>
<keyword evidence="1 2" id="KW-0175">Coiled coil</keyword>
<reference evidence="5" key="2">
    <citation type="submission" date="2008-08" db="EMBL/GenBank/DDBJ databases">
        <authorList>
            <consortium name="Diatom Consortium"/>
            <person name="Grigoriev I."/>
            <person name="Grimwood J."/>
            <person name="Kuo A."/>
            <person name="Otillar R.P."/>
            <person name="Salamov A."/>
            <person name="Detter J.C."/>
            <person name="Lindquist E."/>
            <person name="Shapiro H."/>
            <person name="Lucas S."/>
            <person name="Glavina del Rio T."/>
            <person name="Pitluck S."/>
            <person name="Rokhsar D."/>
            <person name="Bowler C."/>
        </authorList>
    </citation>
    <scope>GENOME REANNOTATION</scope>
    <source>
        <strain evidence="5">CCAP 1055/1</strain>
    </source>
</reference>
<reference evidence="4 5" key="1">
    <citation type="journal article" date="2008" name="Nature">
        <title>The Phaeodactylum genome reveals the evolutionary history of diatom genomes.</title>
        <authorList>
            <person name="Bowler C."/>
            <person name="Allen A.E."/>
            <person name="Badger J.H."/>
            <person name="Grimwood J."/>
            <person name="Jabbari K."/>
            <person name="Kuo A."/>
            <person name="Maheswari U."/>
            <person name="Martens C."/>
            <person name="Maumus F."/>
            <person name="Otillar R.P."/>
            <person name="Rayko E."/>
            <person name="Salamov A."/>
            <person name="Vandepoele K."/>
            <person name="Beszteri B."/>
            <person name="Gruber A."/>
            <person name="Heijde M."/>
            <person name="Katinka M."/>
            <person name="Mock T."/>
            <person name="Valentin K."/>
            <person name="Verret F."/>
            <person name="Berges J.A."/>
            <person name="Brownlee C."/>
            <person name="Cadoret J.P."/>
            <person name="Chiovitti A."/>
            <person name="Choi C.J."/>
            <person name="Coesel S."/>
            <person name="De Martino A."/>
            <person name="Detter J.C."/>
            <person name="Durkin C."/>
            <person name="Falciatore A."/>
            <person name="Fournet J."/>
            <person name="Haruta M."/>
            <person name="Huysman M.J."/>
            <person name="Jenkins B.D."/>
            <person name="Jiroutova K."/>
            <person name="Jorgensen R.E."/>
            <person name="Joubert Y."/>
            <person name="Kaplan A."/>
            <person name="Kroger N."/>
            <person name="Kroth P.G."/>
            <person name="La Roche J."/>
            <person name="Lindquist E."/>
            <person name="Lommer M."/>
            <person name="Martin-Jezequel V."/>
            <person name="Lopez P.J."/>
            <person name="Lucas S."/>
            <person name="Mangogna M."/>
            <person name="McGinnis K."/>
            <person name="Medlin L.K."/>
            <person name="Montsant A."/>
            <person name="Oudot-Le Secq M.P."/>
            <person name="Napoli C."/>
            <person name="Obornik M."/>
            <person name="Parker M.S."/>
            <person name="Petit J.L."/>
            <person name="Porcel B.M."/>
            <person name="Poulsen N."/>
            <person name="Robison M."/>
            <person name="Rychlewski L."/>
            <person name="Rynearson T.A."/>
            <person name="Schmutz J."/>
            <person name="Shapiro H."/>
            <person name="Siaut M."/>
            <person name="Stanley M."/>
            <person name="Sussman M.R."/>
            <person name="Taylor A.R."/>
            <person name="Vardi A."/>
            <person name="von Dassow P."/>
            <person name="Vyverman W."/>
            <person name="Willis A."/>
            <person name="Wyrwicz L.S."/>
            <person name="Rokhsar D.S."/>
            <person name="Weissenbach J."/>
            <person name="Armbrust E.V."/>
            <person name="Green B.R."/>
            <person name="Van de Peer Y."/>
            <person name="Grigoriev I.V."/>
        </authorList>
    </citation>
    <scope>NUCLEOTIDE SEQUENCE [LARGE SCALE GENOMIC DNA]</scope>
    <source>
        <strain evidence="4 5">CCAP 1055/1</strain>
    </source>
</reference>
<dbReference type="STRING" id="556484.B5Y5H7"/>
<feature type="compositionally biased region" description="Polar residues" evidence="3">
    <location>
        <begin position="338"/>
        <end position="357"/>
    </location>
</feature>
<dbReference type="GeneID" id="7204057"/>
<gene>
    <name evidence="4" type="ORF">PHATR_33512</name>
</gene>
<dbReference type="Proteomes" id="UP000000759">
    <property type="component" value="Chromosome 3"/>
</dbReference>
<accession>B5Y5H7</accession>
<evidence type="ECO:0000256" key="1">
    <source>
        <dbReference type="ARBA" id="ARBA00023054"/>
    </source>
</evidence>
<feature type="compositionally biased region" description="Polar residues" evidence="3">
    <location>
        <begin position="368"/>
        <end position="385"/>
    </location>
</feature>
<sequence>MTTNAEATLLTEISDLRSRLRELEDDTKSSVSSAVPGNEEWSNLLKKELAKVENEKAVLEKEYMNHMTSLAVSNQKLVDDLTGRLKKSEETNEILEERLSNQDQEKEVHRLRKVLADEREAHGNEIKQLQENLAQADHEIVESRQEMDYLHEQIMELETDKDSLFQDLTNAKQEIEAVRFDRNQEFAKKEREINRVVEERNDAIIQLDGQREALAIENAALKEQVVKFTVDRANQNSTPVTASERQSLGDEIDRLEQRLELLQAKASEQEKTITGLSESLTDEHNKYQSLKKQLKTLEEAKERDTGINNDKASDDVILLRKQNRKLNDEVMELRRQTADGSLSSVRPQSPDVYQNVTVRDRSDIPKSSIPTGSNHSARPDTSPSTGILARVDGSSSVESSANGGKISGLVASLERRVHTTKSGEAIVGAAEVEVGAIELTEMKRELEKERSLVLSLENELYAERQTVASLRADLADVTNTTEASIAGESKDSTLKARLAEKEAQIENLRVKVADLEDALRERETRLNMLRSENEANDAARRDAERRCLKGEDAVRDLKAQLDCVSTMNAMEDEKKSEQEDREVLRLRSQIEALQPELNQTMTEIESVRHESEELKKALHAEQLRTLDLEKKLEEIEDNCEGPMSSSKAQKKLDAVINKLKIQLTETQMSKADLEMESMNRIKEVETEMEALEVEAEEELQSLNKEISMLKQDLANKESDISRLEKEKSQLCSNMNNVSFNRKDEVDELQGELIDMTAKLASQSREIQTLKMKIEDHDTRKGLTEQKLRERIQELEDEITDGHQAQRNQVDKQELERFRSDNLKLRESIREVTAERRFLQDKVEQMSSERYASKSAQSLRERNNDLKNEVDKLTKRLKKMEKSITRFAV</sequence>
<feature type="region of interest" description="Disordered" evidence="3">
    <location>
        <begin position="337"/>
        <end position="404"/>
    </location>
</feature>
<dbReference type="PANTHER" id="PTHR32083:SF48">
    <property type="entry name" value="TRANS-GOLGI NETWORK-LOCALIZED SYP41-INTERACTING PROTEIN 1"/>
    <property type="match status" value="1"/>
</dbReference>
<dbReference type="GO" id="GO:0005856">
    <property type="term" value="C:cytoskeleton"/>
    <property type="evidence" value="ECO:0007669"/>
    <property type="project" value="TreeGrafter"/>
</dbReference>
<proteinExistence type="predicted"/>
<dbReference type="Gene3D" id="1.10.287.1490">
    <property type="match status" value="1"/>
</dbReference>
<feature type="region of interest" description="Disordered" evidence="3">
    <location>
        <begin position="844"/>
        <end position="866"/>
    </location>
</feature>
<dbReference type="eggNOG" id="ENOG502RRAX">
    <property type="taxonomic scope" value="Eukaryota"/>
</dbReference>
<dbReference type="EMBL" id="CP001142">
    <property type="protein sequence ID" value="ACI65942.1"/>
    <property type="molecule type" value="Genomic_DNA"/>
</dbReference>
<feature type="coiled-coil region" evidence="2">
    <location>
        <begin position="429"/>
        <end position="459"/>
    </location>
</feature>
<feature type="coiled-coil region" evidence="2">
    <location>
        <begin position="6"/>
        <end position="174"/>
    </location>
</feature>
<dbReference type="PaxDb" id="2850-Phatr33512"/>